<dbReference type="EMBL" id="CP062176">
    <property type="protein sequence ID" value="WXK39317.1"/>
    <property type="molecule type" value="Genomic_DNA"/>
</dbReference>
<feature type="compositionally biased region" description="Polar residues" evidence="1">
    <location>
        <begin position="137"/>
        <end position="148"/>
    </location>
</feature>
<reference evidence="2 3" key="1">
    <citation type="submission" date="2020-09" db="EMBL/GenBank/DDBJ databases">
        <title>Genome sequences of Mycetohabitans spp.</title>
        <authorList>
            <person name="Carter M.E."/>
            <person name="Carpenter S.C.D."/>
            <person name="Bogdanove A.J."/>
        </authorList>
    </citation>
    <scope>NUCLEOTIDE SEQUENCE [LARGE SCALE GENOMIC DNA]</scope>
    <source>
        <strain evidence="2 3">B12</strain>
    </source>
</reference>
<evidence type="ECO:0000256" key="1">
    <source>
        <dbReference type="SAM" id="MobiDB-lite"/>
    </source>
</evidence>
<evidence type="ECO:0000313" key="2">
    <source>
        <dbReference type="EMBL" id="WXK39317.1"/>
    </source>
</evidence>
<dbReference type="Proteomes" id="UP001493153">
    <property type="component" value="Chromosome"/>
</dbReference>
<keyword evidence="3" id="KW-1185">Reference proteome</keyword>
<name>A0ABZ2PW97_9BURK</name>
<protein>
    <submittedName>
        <fullName evidence="2">Uncharacterized protein</fullName>
    </submittedName>
</protein>
<organism evidence="2 3">
    <name type="scientific">Mycetohabitans rhizoxinica</name>
    <dbReference type="NCBI Taxonomy" id="412963"/>
    <lineage>
        <taxon>Bacteria</taxon>
        <taxon>Pseudomonadati</taxon>
        <taxon>Pseudomonadota</taxon>
        <taxon>Betaproteobacteria</taxon>
        <taxon>Burkholderiales</taxon>
        <taxon>Burkholderiaceae</taxon>
        <taxon>Mycetohabitans</taxon>
    </lineage>
</organism>
<accession>A0ABZ2PW97</accession>
<feature type="region of interest" description="Disordered" evidence="1">
    <location>
        <begin position="55"/>
        <end position="148"/>
    </location>
</feature>
<feature type="compositionally biased region" description="Basic and acidic residues" evidence="1">
    <location>
        <begin position="121"/>
        <end position="136"/>
    </location>
</feature>
<evidence type="ECO:0000313" key="3">
    <source>
        <dbReference type="Proteomes" id="UP001493153"/>
    </source>
</evidence>
<feature type="compositionally biased region" description="Low complexity" evidence="1">
    <location>
        <begin position="67"/>
        <end position="86"/>
    </location>
</feature>
<sequence>MGHQRYSDHVTRARRHAQWAQRQVSRASRPSWPHLGLAVLGLVCCVAAAVPRAALAGTTDRPAGSRSADTGPAGAAAQAKLASATPDPVATQAKRVAPPMQQSGGSADGTRHHGGAGNHPPSDRKNGLGFDTDKSGLTEQPQPSKLRR</sequence>
<proteinExistence type="predicted"/>
<dbReference type="RefSeq" id="WP_338911720.1">
    <property type="nucleotide sequence ID" value="NZ_CP062176.1"/>
</dbReference>
<gene>
    <name evidence="2" type="ORF">IHE29_08570</name>
</gene>